<reference evidence="6 7" key="1">
    <citation type="journal article" date="2019" name="Nat. Ecol. Evol.">
        <title>Megaphylogeny resolves global patterns of mushroom evolution.</title>
        <authorList>
            <person name="Varga T."/>
            <person name="Krizsan K."/>
            <person name="Foldi C."/>
            <person name="Dima B."/>
            <person name="Sanchez-Garcia M."/>
            <person name="Sanchez-Ramirez S."/>
            <person name="Szollosi G.J."/>
            <person name="Szarkandi J.G."/>
            <person name="Papp V."/>
            <person name="Albert L."/>
            <person name="Andreopoulos W."/>
            <person name="Angelini C."/>
            <person name="Antonin V."/>
            <person name="Barry K.W."/>
            <person name="Bougher N.L."/>
            <person name="Buchanan P."/>
            <person name="Buyck B."/>
            <person name="Bense V."/>
            <person name="Catcheside P."/>
            <person name="Chovatia M."/>
            <person name="Cooper J."/>
            <person name="Damon W."/>
            <person name="Desjardin D."/>
            <person name="Finy P."/>
            <person name="Geml J."/>
            <person name="Haridas S."/>
            <person name="Hughes K."/>
            <person name="Justo A."/>
            <person name="Karasinski D."/>
            <person name="Kautmanova I."/>
            <person name="Kiss B."/>
            <person name="Kocsube S."/>
            <person name="Kotiranta H."/>
            <person name="LaButti K.M."/>
            <person name="Lechner B.E."/>
            <person name="Liimatainen K."/>
            <person name="Lipzen A."/>
            <person name="Lukacs Z."/>
            <person name="Mihaltcheva S."/>
            <person name="Morgado L.N."/>
            <person name="Niskanen T."/>
            <person name="Noordeloos M.E."/>
            <person name="Ohm R.A."/>
            <person name="Ortiz-Santana B."/>
            <person name="Ovrebo C."/>
            <person name="Racz N."/>
            <person name="Riley R."/>
            <person name="Savchenko A."/>
            <person name="Shiryaev A."/>
            <person name="Soop K."/>
            <person name="Spirin V."/>
            <person name="Szebenyi C."/>
            <person name="Tomsovsky M."/>
            <person name="Tulloss R.E."/>
            <person name="Uehling J."/>
            <person name="Grigoriev I.V."/>
            <person name="Vagvolgyi C."/>
            <person name="Papp T."/>
            <person name="Martin F.M."/>
            <person name="Miettinen O."/>
            <person name="Hibbett D.S."/>
            <person name="Nagy L.G."/>
        </authorList>
    </citation>
    <scope>NUCLEOTIDE SEQUENCE [LARGE SCALE GENOMIC DNA]</scope>
    <source>
        <strain evidence="6 7">CBS 962.96</strain>
    </source>
</reference>
<proteinExistence type="predicted"/>
<dbReference type="EMBL" id="ML179244">
    <property type="protein sequence ID" value="THU93613.1"/>
    <property type="molecule type" value="Genomic_DNA"/>
</dbReference>
<dbReference type="InterPro" id="IPR001129">
    <property type="entry name" value="Membr-assoc_MAPEG"/>
</dbReference>
<dbReference type="Pfam" id="PF01124">
    <property type="entry name" value="MAPEG"/>
    <property type="match status" value="1"/>
</dbReference>
<dbReference type="Proteomes" id="UP000297245">
    <property type="component" value="Unassembled WGS sequence"/>
</dbReference>
<keyword evidence="2 5" id="KW-0812">Transmembrane</keyword>
<evidence type="ECO:0000256" key="3">
    <source>
        <dbReference type="ARBA" id="ARBA00022989"/>
    </source>
</evidence>
<keyword evidence="3 5" id="KW-1133">Transmembrane helix</keyword>
<dbReference type="PANTHER" id="PTHR10250:SF26">
    <property type="entry name" value="GLUTATHIONE S-TRANSFERASE 3, MITOCHONDRIAL"/>
    <property type="match status" value="1"/>
</dbReference>
<evidence type="ECO:0000256" key="4">
    <source>
        <dbReference type="ARBA" id="ARBA00023136"/>
    </source>
</evidence>
<feature type="non-terminal residue" evidence="6">
    <location>
        <position position="1"/>
    </location>
</feature>
<dbReference type="Gene3D" id="1.20.120.550">
    <property type="entry name" value="Membrane associated eicosanoid/glutathione metabolism-like domain"/>
    <property type="match status" value="1"/>
</dbReference>
<dbReference type="AlphaFoldDB" id="A0A4S8LWS2"/>
<feature type="transmembrane region" description="Helical" evidence="5">
    <location>
        <begin position="122"/>
        <end position="144"/>
    </location>
</feature>
<gene>
    <name evidence="6" type="ORF">K435DRAFT_967186</name>
</gene>
<dbReference type="GO" id="GO:0016020">
    <property type="term" value="C:membrane"/>
    <property type="evidence" value="ECO:0007669"/>
    <property type="project" value="UniProtKB-SubCell"/>
</dbReference>
<accession>A0A4S8LWS2</accession>
<comment type="subcellular location">
    <subcellularLocation>
        <location evidence="1">Membrane</location>
        <topology evidence="1">Multi-pass membrane protein</topology>
    </subcellularLocation>
</comment>
<evidence type="ECO:0000256" key="5">
    <source>
        <dbReference type="SAM" id="Phobius"/>
    </source>
</evidence>
<keyword evidence="7" id="KW-1185">Reference proteome</keyword>
<protein>
    <submittedName>
        <fullName evidence="6">MAPEG-domain-containing protein</fullName>
    </submittedName>
</protein>
<dbReference type="InterPro" id="IPR023352">
    <property type="entry name" value="MAPEG-like_dom_sf"/>
</dbReference>
<keyword evidence="4 5" id="KW-0472">Membrane</keyword>
<feature type="transmembrane region" description="Helical" evidence="5">
    <location>
        <begin position="12"/>
        <end position="33"/>
    </location>
</feature>
<feature type="transmembrane region" description="Helical" evidence="5">
    <location>
        <begin position="164"/>
        <end position="186"/>
    </location>
</feature>
<evidence type="ECO:0000256" key="2">
    <source>
        <dbReference type="ARBA" id="ARBA00022692"/>
    </source>
</evidence>
<dbReference type="OrthoDB" id="410651at2759"/>
<dbReference type="GO" id="GO:0004602">
    <property type="term" value="F:glutathione peroxidase activity"/>
    <property type="evidence" value="ECO:0007669"/>
    <property type="project" value="TreeGrafter"/>
</dbReference>
<dbReference type="PANTHER" id="PTHR10250">
    <property type="entry name" value="MICROSOMAL GLUTATHIONE S-TRANSFERASE"/>
    <property type="match status" value="1"/>
</dbReference>
<evidence type="ECO:0000256" key="1">
    <source>
        <dbReference type="ARBA" id="ARBA00004141"/>
    </source>
</evidence>
<dbReference type="SUPFAM" id="SSF161084">
    <property type="entry name" value="MAPEG domain-like"/>
    <property type="match status" value="1"/>
</dbReference>
<dbReference type="GO" id="GO:0005783">
    <property type="term" value="C:endoplasmic reticulum"/>
    <property type="evidence" value="ECO:0007669"/>
    <property type="project" value="TreeGrafter"/>
</dbReference>
<dbReference type="GO" id="GO:0005635">
    <property type="term" value="C:nuclear envelope"/>
    <property type="evidence" value="ECO:0007669"/>
    <property type="project" value="TreeGrafter"/>
</dbReference>
<name>A0A4S8LWS2_DENBC</name>
<evidence type="ECO:0000313" key="7">
    <source>
        <dbReference type="Proteomes" id="UP000297245"/>
    </source>
</evidence>
<dbReference type="GO" id="GO:0004364">
    <property type="term" value="F:glutathione transferase activity"/>
    <property type="evidence" value="ECO:0007669"/>
    <property type="project" value="TreeGrafter"/>
</dbReference>
<dbReference type="InterPro" id="IPR050997">
    <property type="entry name" value="MAPEG"/>
</dbReference>
<organism evidence="6 7">
    <name type="scientific">Dendrothele bispora (strain CBS 962.96)</name>
    <dbReference type="NCBI Taxonomy" id="1314807"/>
    <lineage>
        <taxon>Eukaryota</taxon>
        <taxon>Fungi</taxon>
        <taxon>Dikarya</taxon>
        <taxon>Basidiomycota</taxon>
        <taxon>Agaricomycotina</taxon>
        <taxon>Agaricomycetes</taxon>
        <taxon>Agaricomycetidae</taxon>
        <taxon>Agaricales</taxon>
        <taxon>Agaricales incertae sedis</taxon>
        <taxon>Dendrothele</taxon>
    </lineage>
</organism>
<evidence type="ECO:0000313" key="6">
    <source>
        <dbReference type="EMBL" id="THU93613.1"/>
    </source>
</evidence>
<sequence length="215" mass="23973">MSLVTFTLPKEFVYVGAAVVSTVYLLGWQTIVVERARKKADVKYPQLYAEKEEAEKSSEKMKFNCAQRAHQNTLEQLPTLYVTTLVVGTKYPVVAASALGTWVLARVLYTRGYATGNPEKRVLGAALGSLMSLPLTLAAAYVVVNACYNLSPSINNFIMRLWDQLMANTMLFMQAVCTVKMACLVAHNPFRVRYIFPLCPRTRNEDAGKYADAKI</sequence>